<evidence type="ECO:0000256" key="2">
    <source>
        <dbReference type="ARBA" id="ARBA00001946"/>
    </source>
</evidence>
<feature type="binding site" evidence="8">
    <location>
        <position position="71"/>
    </location>
    <ligand>
        <name>Mg(2+)</name>
        <dbReference type="ChEBI" id="CHEBI:18420"/>
        <label>1</label>
        <note>catalytic</note>
    </ligand>
</feature>
<comment type="catalytic activity">
    <reaction evidence="1 9">
        <text>a myo-inositol phosphate + H2O = myo-inositol + phosphate</text>
        <dbReference type="Rhea" id="RHEA:24056"/>
        <dbReference type="ChEBI" id="CHEBI:15377"/>
        <dbReference type="ChEBI" id="CHEBI:17268"/>
        <dbReference type="ChEBI" id="CHEBI:43474"/>
        <dbReference type="ChEBI" id="CHEBI:84139"/>
        <dbReference type="EC" id="3.1.3.25"/>
    </reaction>
</comment>
<dbReference type="GO" id="GO:0007165">
    <property type="term" value="P:signal transduction"/>
    <property type="evidence" value="ECO:0000318"/>
    <property type="project" value="GO_Central"/>
</dbReference>
<dbReference type="PROSITE" id="PS00629">
    <property type="entry name" value="IMP_1"/>
    <property type="match status" value="1"/>
</dbReference>
<dbReference type="GO" id="GO:0006020">
    <property type="term" value="P:inositol metabolic process"/>
    <property type="evidence" value="ECO:0000318"/>
    <property type="project" value="GO_Central"/>
</dbReference>
<comment type="similarity">
    <text evidence="4 9">Belongs to the inositol monophosphatase superfamily.</text>
</comment>
<dbReference type="EC" id="3.1.3.25" evidence="9"/>
<dbReference type="Gene3D" id="3.30.540.10">
    <property type="entry name" value="Fructose-1,6-Bisphosphatase, subunit A, domain 1"/>
    <property type="match status" value="1"/>
</dbReference>
<evidence type="ECO:0000256" key="6">
    <source>
        <dbReference type="ARBA" id="ARBA00022801"/>
    </source>
</evidence>
<evidence type="ECO:0000256" key="7">
    <source>
        <dbReference type="ARBA" id="ARBA00022842"/>
    </source>
</evidence>
<dbReference type="STRING" id="6669.E9H383"/>
<gene>
    <name evidence="10" type="ORF">DAPPUDRAFT_307575</name>
</gene>
<dbReference type="OrthoDB" id="10254945at2759"/>
<dbReference type="eggNOG" id="KOG2951">
    <property type="taxonomic scope" value="Eukaryota"/>
</dbReference>
<feature type="binding site" evidence="8">
    <location>
        <position position="91"/>
    </location>
    <ligand>
        <name>Mg(2+)</name>
        <dbReference type="ChEBI" id="CHEBI:18420"/>
        <label>1</label>
        <note>catalytic</note>
    </ligand>
</feature>
<feature type="binding site" evidence="8">
    <location>
        <position position="94"/>
    </location>
    <ligand>
        <name>Mg(2+)</name>
        <dbReference type="ChEBI" id="CHEBI:18420"/>
        <label>1</label>
        <note>catalytic</note>
    </ligand>
</feature>
<keyword evidence="7 8" id="KW-0460">Magnesium</keyword>
<dbReference type="AlphaFoldDB" id="E9H383"/>
<dbReference type="KEGG" id="dpx:DAPPUDRAFT_307575"/>
<dbReference type="HOGENOM" id="CLU_044118_1_0_1"/>
<dbReference type="PRINTS" id="PR00378">
    <property type="entry name" value="LIIMPHPHTASE"/>
</dbReference>
<dbReference type="PRINTS" id="PR00377">
    <property type="entry name" value="IMPHPHTASES"/>
</dbReference>
<dbReference type="GO" id="GO:0046854">
    <property type="term" value="P:phosphatidylinositol phosphate biosynthetic process"/>
    <property type="evidence" value="ECO:0007669"/>
    <property type="project" value="InterPro"/>
</dbReference>
<dbReference type="EMBL" id="GL732588">
    <property type="protein sequence ID" value="EFX73712.1"/>
    <property type="molecule type" value="Genomic_DNA"/>
</dbReference>
<dbReference type="UniPathway" id="UPA00823">
    <property type="reaction ID" value="UER00788"/>
</dbReference>
<comment type="pathway">
    <text evidence="3 9">Polyol metabolism; myo-inositol biosynthesis; myo-inositol from D-glucose 6-phosphate: step 2/2.</text>
</comment>
<dbReference type="GO" id="GO:0008934">
    <property type="term" value="F:inositol monophosphate 1-phosphatase activity"/>
    <property type="evidence" value="ECO:0000318"/>
    <property type="project" value="GO_Central"/>
</dbReference>
<organism evidence="10 11">
    <name type="scientific">Daphnia pulex</name>
    <name type="common">Water flea</name>
    <dbReference type="NCBI Taxonomy" id="6669"/>
    <lineage>
        <taxon>Eukaryota</taxon>
        <taxon>Metazoa</taxon>
        <taxon>Ecdysozoa</taxon>
        <taxon>Arthropoda</taxon>
        <taxon>Crustacea</taxon>
        <taxon>Branchiopoda</taxon>
        <taxon>Diplostraca</taxon>
        <taxon>Cladocera</taxon>
        <taxon>Anomopoda</taxon>
        <taxon>Daphniidae</taxon>
        <taxon>Daphnia</taxon>
    </lineage>
</organism>
<evidence type="ECO:0000256" key="3">
    <source>
        <dbReference type="ARBA" id="ARBA00005152"/>
    </source>
</evidence>
<dbReference type="FunFam" id="3.40.190.80:FF:000002">
    <property type="entry name" value="Inositol-1-monophosphatase"/>
    <property type="match status" value="1"/>
</dbReference>
<evidence type="ECO:0000256" key="4">
    <source>
        <dbReference type="ARBA" id="ARBA00009759"/>
    </source>
</evidence>
<dbReference type="OMA" id="ERGLHPW"/>
<dbReference type="PANTHER" id="PTHR20854:SF4">
    <property type="entry name" value="INOSITOL-1-MONOPHOSPHATASE-RELATED"/>
    <property type="match status" value="1"/>
</dbReference>
<dbReference type="SUPFAM" id="SSF56655">
    <property type="entry name" value="Carbohydrate phosphatase"/>
    <property type="match status" value="1"/>
</dbReference>
<dbReference type="Proteomes" id="UP000000305">
    <property type="component" value="Unassembled WGS sequence"/>
</dbReference>
<dbReference type="Pfam" id="PF00459">
    <property type="entry name" value="Inositol_P"/>
    <property type="match status" value="1"/>
</dbReference>
<keyword evidence="5 8" id="KW-0479">Metal-binding</keyword>
<dbReference type="InterPro" id="IPR033942">
    <property type="entry name" value="IMPase"/>
</dbReference>
<dbReference type="InParanoid" id="E9H383"/>
<sequence>MAEFDVEVVFTVALKAVKDAGEIIKEAFYKKKAVLTKSCAVDLVTETDQAVEKMLIGRIKENFPNHMFIGEESVAAGEKCDLTDEPTWIVDPVDGTMNFVHSFPHSCISLAVLYHKDIHIGIIYNPILDQMFTAKLGQGAFLNDKPIRASEETELGKSLVIAEFGTNRDLQKMESVLKNITALMNKVHGLRAMGSAALNMASVASGGADCYFEYGIHVWDIAAGTLIVREAGGVCIDTEGGPLDLMSRRMICASSEKLALQIIPLLTQLKLERD</sequence>
<dbReference type="InterPro" id="IPR020552">
    <property type="entry name" value="Inositol_monoPase_Li-sen"/>
</dbReference>
<protein>
    <recommendedName>
        <fullName evidence="9">Inositol-1-monophosphatase</fullName>
        <ecNumber evidence="9">3.1.3.25</ecNumber>
    </recommendedName>
</protein>
<keyword evidence="11" id="KW-1185">Reference proteome</keyword>
<dbReference type="InterPro" id="IPR020550">
    <property type="entry name" value="Inositol_monophosphatase_CS"/>
</dbReference>
<comment type="cofactor">
    <cofactor evidence="2 8 9">
        <name>Mg(2+)</name>
        <dbReference type="ChEBI" id="CHEBI:18420"/>
    </cofactor>
</comment>
<reference evidence="10 11" key="1">
    <citation type="journal article" date="2011" name="Science">
        <title>The ecoresponsive genome of Daphnia pulex.</title>
        <authorList>
            <person name="Colbourne J.K."/>
            <person name="Pfrender M.E."/>
            <person name="Gilbert D."/>
            <person name="Thomas W.K."/>
            <person name="Tucker A."/>
            <person name="Oakley T.H."/>
            <person name="Tokishita S."/>
            <person name="Aerts A."/>
            <person name="Arnold G.J."/>
            <person name="Basu M.K."/>
            <person name="Bauer D.J."/>
            <person name="Caceres C.E."/>
            <person name="Carmel L."/>
            <person name="Casola C."/>
            <person name="Choi J.H."/>
            <person name="Detter J.C."/>
            <person name="Dong Q."/>
            <person name="Dusheyko S."/>
            <person name="Eads B.D."/>
            <person name="Frohlich T."/>
            <person name="Geiler-Samerotte K.A."/>
            <person name="Gerlach D."/>
            <person name="Hatcher P."/>
            <person name="Jogdeo S."/>
            <person name="Krijgsveld J."/>
            <person name="Kriventseva E.V."/>
            <person name="Kultz D."/>
            <person name="Laforsch C."/>
            <person name="Lindquist E."/>
            <person name="Lopez J."/>
            <person name="Manak J.R."/>
            <person name="Muller J."/>
            <person name="Pangilinan J."/>
            <person name="Patwardhan R.P."/>
            <person name="Pitluck S."/>
            <person name="Pritham E.J."/>
            <person name="Rechtsteiner A."/>
            <person name="Rho M."/>
            <person name="Rogozin I.B."/>
            <person name="Sakarya O."/>
            <person name="Salamov A."/>
            <person name="Schaack S."/>
            <person name="Shapiro H."/>
            <person name="Shiga Y."/>
            <person name="Skalitzky C."/>
            <person name="Smith Z."/>
            <person name="Souvorov A."/>
            <person name="Sung W."/>
            <person name="Tang Z."/>
            <person name="Tsuchiya D."/>
            <person name="Tu H."/>
            <person name="Vos H."/>
            <person name="Wang M."/>
            <person name="Wolf Y.I."/>
            <person name="Yamagata H."/>
            <person name="Yamada T."/>
            <person name="Ye Y."/>
            <person name="Shaw J.R."/>
            <person name="Andrews J."/>
            <person name="Crease T.J."/>
            <person name="Tang H."/>
            <person name="Lucas S.M."/>
            <person name="Robertson H.M."/>
            <person name="Bork P."/>
            <person name="Koonin E.V."/>
            <person name="Zdobnov E.M."/>
            <person name="Grigoriev I.V."/>
            <person name="Lynch M."/>
            <person name="Boore J.L."/>
        </authorList>
    </citation>
    <scope>NUCLEOTIDE SEQUENCE [LARGE SCALE GENOMIC DNA]</scope>
</reference>
<proteinExistence type="inferred from homology"/>
<dbReference type="FunFam" id="3.30.540.10:FF:000004">
    <property type="entry name" value="Inositol-1-monophosphatase"/>
    <property type="match status" value="1"/>
</dbReference>
<dbReference type="CDD" id="cd01639">
    <property type="entry name" value="IMPase"/>
    <property type="match status" value="1"/>
</dbReference>
<dbReference type="InterPro" id="IPR000760">
    <property type="entry name" value="Inositol_monophosphatase-like"/>
</dbReference>
<dbReference type="Gene3D" id="3.40.190.80">
    <property type="match status" value="1"/>
</dbReference>
<dbReference type="GO" id="GO:0006021">
    <property type="term" value="P:inositol biosynthetic process"/>
    <property type="evidence" value="ECO:0007669"/>
    <property type="project" value="UniProtKB-UniPathway"/>
</dbReference>
<evidence type="ECO:0000313" key="10">
    <source>
        <dbReference type="EMBL" id="EFX73712.1"/>
    </source>
</evidence>
<evidence type="ECO:0000313" key="11">
    <source>
        <dbReference type="Proteomes" id="UP000000305"/>
    </source>
</evidence>
<evidence type="ECO:0000256" key="8">
    <source>
        <dbReference type="PIRSR" id="PIRSR600760-2"/>
    </source>
</evidence>
<dbReference type="PhylomeDB" id="E9H383"/>
<dbReference type="PROSITE" id="PS00630">
    <property type="entry name" value="IMP_2"/>
    <property type="match status" value="1"/>
</dbReference>
<dbReference type="GO" id="GO:0046872">
    <property type="term" value="F:metal ion binding"/>
    <property type="evidence" value="ECO:0007669"/>
    <property type="project" value="UniProtKB-KW"/>
</dbReference>
<keyword evidence="6 9" id="KW-0378">Hydrolase</keyword>
<accession>E9H383</accession>
<feature type="binding site" evidence="8">
    <location>
        <position position="220"/>
    </location>
    <ligand>
        <name>Mg(2+)</name>
        <dbReference type="ChEBI" id="CHEBI:18420"/>
        <label>2</label>
    </ligand>
</feature>
<dbReference type="InterPro" id="IPR020583">
    <property type="entry name" value="Inositol_monoP_metal-BS"/>
</dbReference>
<evidence type="ECO:0000256" key="9">
    <source>
        <dbReference type="RuleBase" id="RU364068"/>
    </source>
</evidence>
<dbReference type="FunCoup" id="E9H383">
    <property type="interactions" value="694"/>
</dbReference>
<name>E9H383_DAPPU</name>
<evidence type="ECO:0000256" key="1">
    <source>
        <dbReference type="ARBA" id="ARBA00001033"/>
    </source>
</evidence>
<dbReference type="PANTHER" id="PTHR20854">
    <property type="entry name" value="INOSITOL MONOPHOSPHATASE"/>
    <property type="match status" value="1"/>
</dbReference>
<evidence type="ECO:0000256" key="5">
    <source>
        <dbReference type="ARBA" id="ARBA00022723"/>
    </source>
</evidence>